<evidence type="ECO:0000313" key="2">
    <source>
        <dbReference type="EMBL" id="CAN69009.1"/>
    </source>
</evidence>
<feature type="region of interest" description="Disordered" evidence="1">
    <location>
        <begin position="1"/>
        <end position="37"/>
    </location>
</feature>
<gene>
    <name evidence="2" type="ORF">VITISV_015951</name>
</gene>
<organism evidence="2">
    <name type="scientific">Vitis vinifera</name>
    <name type="common">Grape</name>
    <dbReference type="NCBI Taxonomy" id="29760"/>
    <lineage>
        <taxon>Eukaryota</taxon>
        <taxon>Viridiplantae</taxon>
        <taxon>Streptophyta</taxon>
        <taxon>Embryophyta</taxon>
        <taxon>Tracheophyta</taxon>
        <taxon>Spermatophyta</taxon>
        <taxon>Magnoliopsida</taxon>
        <taxon>eudicotyledons</taxon>
        <taxon>Gunneridae</taxon>
        <taxon>Pentapetalae</taxon>
        <taxon>rosids</taxon>
        <taxon>Vitales</taxon>
        <taxon>Vitaceae</taxon>
        <taxon>Viteae</taxon>
        <taxon>Vitis</taxon>
    </lineage>
</organism>
<proteinExistence type="predicted"/>
<reference evidence="2" key="1">
    <citation type="journal article" date="2007" name="PLoS ONE">
        <title>The first genome sequence of an elite grapevine cultivar (Pinot noir Vitis vinifera L.): coping with a highly heterozygous genome.</title>
        <authorList>
            <person name="Velasco R."/>
            <person name="Zharkikh A."/>
            <person name="Troggio M."/>
            <person name="Cartwright D.A."/>
            <person name="Cestaro A."/>
            <person name="Pruss D."/>
            <person name="Pindo M."/>
            <person name="FitzGerald L.M."/>
            <person name="Vezzulli S."/>
            <person name="Reid J."/>
            <person name="Malacarne G."/>
            <person name="Iliev D."/>
            <person name="Coppola G."/>
            <person name="Wardell B."/>
            <person name="Micheletti D."/>
            <person name="Macalma T."/>
            <person name="Facci M."/>
            <person name="Mitchell J.T."/>
            <person name="Perazzolli M."/>
            <person name="Eldredge G."/>
            <person name="Gatto P."/>
            <person name="Oyzerski R."/>
            <person name="Moretto M."/>
            <person name="Gutin N."/>
            <person name="Stefanini M."/>
            <person name="Chen Y."/>
            <person name="Segala C."/>
            <person name="Davenport C."/>
            <person name="Dematte L."/>
            <person name="Mraz A."/>
            <person name="Battilana J."/>
            <person name="Stormo K."/>
            <person name="Costa F."/>
            <person name="Tao Q."/>
            <person name="Si-Ammour A."/>
            <person name="Harkins T."/>
            <person name="Lackey A."/>
            <person name="Perbost C."/>
            <person name="Taillon B."/>
            <person name="Stella A."/>
            <person name="Solovyev V."/>
            <person name="Fawcett J.A."/>
            <person name="Sterck L."/>
            <person name="Vandepoele K."/>
            <person name="Grando S.M."/>
            <person name="Toppo S."/>
            <person name="Moser C."/>
            <person name="Lanchbury J."/>
            <person name="Bogden R."/>
            <person name="Skolnick M."/>
            <person name="Sgaramella V."/>
            <person name="Bhatnagar S.K."/>
            <person name="Fontana P."/>
            <person name="Gutin A."/>
            <person name="Van de Peer Y."/>
            <person name="Salamini F."/>
            <person name="Viola R."/>
        </authorList>
    </citation>
    <scope>NUCLEOTIDE SEQUENCE</scope>
</reference>
<dbReference type="EMBL" id="AM426498">
    <property type="protein sequence ID" value="CAN69009.1"/>
    <property type="molecule type" value="Genomic_DNA"/>
</dbReference>
<protein>
    <submittedName>
        <fullName evidence="2">Uncharacterized protein</fullName>
    </submittedName>
</protein>
<sequence length="126" mass="14238">MAYGTREKHGEKGKKGRGYPEGGYREPEKKGPPGFSRESVFEHYEQRAVRTVDTFIVSDLYGRGDYSANIPMVLWVMYWACRIGSLEAGDLPSMREGLKLQNTLLPLVRGRQAALWLSIFLGSYCS</sequence>
<name>A5AGV2_VITVI</name>
<feature type="compositionally biased region" description="Basic and acidic residues" evidence="1">
    <location>
        <begin position="1"/>
        <end position="10"/>
    </location>
</feature>
<evidence type="ECO:0000256" key="1">
    <source>
        <dbReference type="SAM" id="MobiDB-lite"/>
    </source>
</evidence>
<dbReference type="AlphaFoldDB" id="A5AGV2"/>
<accession>A5AGV2</accession>